<feature type="transmembrane region" description="Helical" evidence="1">
    <location>
        <begin position="40"/>
        <end position="60"/>
    </location>
</feature>
<protein>
    <recommendedName>
        <fullName evidence="5">PiggyBac transposable element-derived protein domain-containing protein</fullName>
    </recommendedName>
</protein>
<gene>
    <name evidence="2" type="ORF">RRG08_014559</name>
    <name evidence="3" type="ORF">RRG08_014560</name>
</gene>
<dbReference type="Proteomes" id="UP001283361">
    <property type="component" value="Unassembled WGS sequence"/>
</dbReference>
<reference evidence="2" key="1">
    <citation type="journal article" date="2023" name="G3 (Bethesda)">
        <title>A reference genome for the long-term kleptoplast-retaining sea slug Elysia crispata morphotype clarki.</title>
        <authorList>
            <person name="Eastman K.E."/>
            <person name="Pendleton A.L."/>
            <person name="Shaikh M.A."/>
            <person name="Suttiyut T."/>
            <person name="Ogas R."/>
            <person name="Tomko P."/>
            <person name="Gavelis G."/>
            <person name="Widhalm J.R."/>
            <person name="Wisecaver J.H."/>
        </authorList>
    </citation>
    <scope>NUCLEOTIDE SEQUENCE</scope>
    <source>
        <strain evidence="2">ECLA1</strain>
    </source>
</reference>
<proteinExistence type="predicted"/>
<keyword evidence="1" id="KW-1133">Transmembrane helix</keyword>
<sequence length="176" mass="20015">MCVLRAKNQKSSSLITRKYGVDAVDQMAHALTTKRKTIRWHLVMFFNIMDLSSIAALIVFRMKYPLDTLSYDDNRQKFNIDIGQSLALPQIIRRSAVLTLQKQVQNNITAVLDTLRPSAIEAVSNLPAKKAKLEDGKRRRCDRCPSKKDKKTSTTCIICSCYICPQHSVIYCENCT</sequence>
<name>A0AAE1E4W9_9GAST</name>
<comment type="caution">
    <text evidence="2">The sequence shown here is derived from an EMBL/GenBank/DDBJ whole genome shotgun (WGS) entry which is preliminary data.</text>
</comment>
<evidence type="ECO:0008006" key="5">
    <source>
        <dbReference type="Google" id="ProtNLM"/>
    </source>
</evidence>
<evidence type="ECO:0000256" key="1">
    <source>
        <dbReference type="SAM" id="Phobius"/>
    </source>
</evidence>
<keyword evidence="4" id="KW-1185">Reference proteome</keyword>
<evidence type="ECO:0000313" key="2">
    <source>
        <dbReference type="EMBL" id="KAK3793665.1"/>
    </source>
</evidence>
<accession>A0AAE1E4W9</accession>
<evidence type="ECO:0000313" key="3">
    <source>
        <dbReference type="EMBL" id="KAK3793666.1"/>
    </source>
</evidence>
<keyword evidence="1" id="KW-0812">Transmembrane</keyword>
<dbReference type="AlphaFoldDB" id="A0AAE1E4W9"/>
<dbReference type="EMBL" id="JAWDGP010001186">
    <property type="protein sequence ID" value="KAK3793665.1"/>
    <property type="molecule type" value="Genomic_DNA"/>
</dbReference>
<dbReference type="EMBL" id="JAWDGP010001186">
    <property type="protein sequence ID" value="KAK3793666.1"/>
    <property type="molecule type" value="Genomic_DNA"/>
</dbReference>
<evidence type="ECO:0000313" key="4">
    <source>
        <dbReference type="Proteomes" id="UP001283361"/>
    </source>
</evidence>
<organism evidence="2 4">
    <name type="scientific">Elysia crispata</name>
    <name type="common">lettuce slug</name>
    <dbReference type="NCBI Taxonomy" id="231223"/>
    <lineage>
        <taxon>Eukaryota</taxon>
        <taxon>Metazoa</taxon>
        <taxon>Spiralia</taxon>
        <taxon>Lophotrochozoa</taxon>
        <taxon>Mollusca</taxon>
        <taxon>Gastropoda</taxon>
        <taxon>Heterobranchia</taxon>
        <taxon>Euthyneura</taxon>
        <taxon>Panpulmonata</taxon>
        <taxon>Sacoglossa</taxon>
        <taxon>Placobranchoidea</taxon>
        <taxon>Plakobranchidae</taxon>
        <taxon>Elysia</taxon>
    </lineage>
</organism>
<keyword evidence="1" id="KW-0472">Membrane</keyword>